<dbReference type="RefSeq" id="WP_151882316.1">
    <property type="nucleotide sequence ID" value="NZ_WCTH01000006.1"/>
</dbReference>
<dbReference type="EMBL" id="WCTJ01000004">
    <property type="protein sequence ID" value="KAB4257597.1"/>
    <property type="molecule type" value="Genomic_DNA"/>
</dbReference>
<dbReference type="Proteomes" id="UP000487989">
    <property type="component" value="Unassembled WGS sequence"/>
</dbReference>
<dbReference type="InterPro" id="IPR008254">
    <property type="entry name" value="Flavodoxin/NO_synth"/>
</dbReference>
<dbReference type="Gene3D" id="3.40.50.360">
    <property type="match status" value="1"/>
</dbReference>
<evidence type="ECO:0000259" key="1">
    <source>
        <dbReference type="Pfam" id="PF12682"/>
    </source>
</evidence>
<dbReference type="AlphaFoldDB" id="A0A6I0LRK4"/>
<comment type="caution">
    <text evidence="2">The sequence shown here is derived from an EMBL/GenBank/DDBJ whole genome shotgun (WGS) entry which is preliminary data.</text>
</comment>
<evidence type="ECO:0000313" key="3">
    <source>
        <dbReference type="Proteomes" id="UP000487989"/>
    </source>
</evidence>
<accession>A0A6I0LRK4</accession>
<protein>
    <submittedName>
        <fullName evidence="2">Flavodoxin</fullName>
    </submittedName>
</protein>
<reference evidence="2 3" key="1">
    <citation type="journal article" date="2019" name="Nat. Med.">
        <title>A library of human gut bacterial isolates paired with longitudinal multiomics data enables mechanistic microbiome research.</title>
        <authorList>
            <person name="Poyet M."/>
            <person name="Groussin M."/>
            <person name="Gibbons S.M."/>
            <person name="Avila-Pacheco J."/>
            <person name="Jiang X."/>
            <person name="Kearney S.M."/>
            <person name="Perrotta A.R."/>
            <person name="Berdy B."/>
            <person name="Zhao S."/>
            <person name="Lieberman T.D."/>
            <person name="Swanson P.K."/>
            <person name="Smith M."/>
            <person name="Roesemann S."/>
            <person name="Alexander J.E."/>
            <person name="Rich S.A."/>
            <person name="Livny J."/>
            <person name="Vlamakis H."/>
            <person name="Clish C."/>
            <person name="Bullock K."/>
            <person name="Deik A."/>
            <person name="Scott J."/>
            <person name="Pierce K.A."/>
            <person name="Xavier R.J."/>
            <person name="Alm E.J."/>
        </authorList>
    </citation>
    <scope>NUCLEOTIDE SEQUENCE [LARGE SCALE GENOMIC DNA]</scope>
    <source>
        <strain evidence="2 3">BIOML-A3</strain>
    </source>
</reference>
<name>A0A6I0LRK4_BACUN</name>
<sequence>MSKILIAYYSRRGQNYVDGVIRDLEIGNTEFLARRLAEMTGGTLFRIDTVKPYPVDYHETTKEAMTELQTDLHPELTDMVEGMKEFDTVILGYPNWWGTMPMAVHTFLDQYDFSGKRIIPFCTHEGSGAGRSEKDIQRLCPSAECLPCEAVKGSAVRSADYSINEIINRINKKN</sequence>
<dbReference type="GO" id="GO:0010181">
    <property type="term" value="F:FMN binding"/>
    <property type="evidence" value="ECO:0007669"/>
    <property type="project" value="InterPro"/>
</dbReference>
<dbReference type="PANTHER" id="PTHR39201">
    <property type="entry name" value="EXPORTED PROTEIN-RELATED"/>
    <property type="match status" value="1"/>
</dbReference>
<dbReference type="Pfam" id="PF12682">
    <property type="entry name" value="Flavodoxin_4"/>
    <property type="match status" value="1"/>
</dbReference>
<dbReference type="SUPFAM" id="SSF52218">
    <property type="entry name" value="Flavoproteins"/>
    <property type="match status" value="1"/>
</dbReference>
<dbReference type="PANTHER" id="PTHR39201:SF1">
    <property type="entry name" value="FLAVODOXIN-LIKE DOMAIN-CONTAINING PROTEIN"/>
    <property type="match status" value="1"/>
</dbReference>
<proteinExistence type="predicted"/>
<dbReference type="InterPro" id="IPR029039">
    <property type="entry name" value="Flavoprotein-like_sf"/>
</dbReference>
<evidence type="ECO:0000313" key="2">
    <source>
        <dbReference type="EMBL" id="KAB4257597.1"/>
    </source>
</evidence>
<gene>
    <name evidence="2" type="ORF">GAP48_03750</name>
</gene>
<organism evidence="2 3">
    <name type="scientific">Bacteroides uniformis</name>
    <dbReference type="NCBI Taxonomy" id="820"/>
    <lineage>
        <taxon>Bacteria</taxon>
        <taxon>Pseudomonadati</taxon>
        <taxon>Bacteroidota</taxon>
        <taxon>Bacteroidia</taxon>
        <taxon>Bacteroidales</taxon>
        <taxon>Bacteroidaceae</taxon>
        <taxon>Bacteroides</taxon>
    </lineage>
</organism>
<feature type="domain" description="Flavodoxin-like" evidence="1">
    <location>
        <begin position="27"/>
        <end position="157"/>
    </location>
</feature>